<comment type="function">
    <text evidence="8">NDH-1 shuttles electrons from an unknown electron donor, via FMN and iron-sulfur (Fe-S) centers, to quinones in the respiratory and/or the photosynthetic chain. The immediate electron acceptor for the enzyme in this species is believed to be plastoquinone. Couples the redox reaction to proton translocation, and thus conserves the redox energy in a proton gradient. Cyanobacterial NDH-1 also plays a role in inorganic carbon-concentration.</text>
</comment>
<dbReference type="EC" id="7.1.1.-" evidence="8"/>
<dbReference type="Proteomes" id="UP000593846">
    <property type="component" value="Chromosome"/>
</dbReference>
<keyword evidence="10" id="KW-1185">Reference proteome</keyword>
<dbReference type="HAMAP" id="MF_01353">
    <property type="entry name" value="NDH1_NDH1N"/>
    <property type="match status" value="1"/>
</dbReference>
<comment type="catalytic activity">
    <reaction evidence="8">
        <text>a plastoquinone + NADH + (n+1) H(+)(in) = a plastoquinol + NAD(+) + n H(+)(out)</text>
        <dbReference type="Rhea" id="RHEA:42608"/>
        <dbReference type="Rhea" id="RHEA-COMP:9561"/>
        <dbReference type="Rhea" id="RHEA-COMP:9562"/>
        <dbReference type="ChEBI" id="CHEBI:15378"/>
        <dbReference type="ChEBI" id="CHEBI:17757"/>
        <dbReference type="ChEBI" id="CHEBI:57540"/>
        <dbReference type="ChEBI" id="CHEBI:57945"/>
        <dbReference type="ChEBI" id="CHEBI:62192"/>
    </reaction>
</comment>
<protein>
    <recommendedName>
        <fullName evidence="8">NAD(P)H-quinone oxidoreductase subunit N</fullName>
        <ecNumber evidence="8">7.1.1.-</ecNumber>
    </recommendedName>
    <alternativeName>
        <fullName evidence="8">NAD(P)H dehydrogenase I subunit N</fullName>
        <shortName evidence="8">NDH-1 subunit N</shortName>
        <shortName evidence="8">NDH-N</shortName>
    </alternativeName>
</protein>
<evidence type="ECO:0000256" key="1">
    <source>
        <dbReference type="ARBA" id="ARBA00022448"/>
    </source>
</evidence>
<keyword evidence="5 8" id="KW-1278">Translocase</keyword>
<keyword evidence="7 8" id="KW-0472">Membrane</keyword>
<dbReference type="RefSeq" id="WP_200989459.1">
    <property type="nucleotide sequence ID" value="NZ_CP063311.1"/>
</dbReference>
<dbReference type="GO" id="GO:0016655">
    <property type="term" value="F:oxidoreductase activity, acting on NAD(P)H, quinone or similar compound as acceptor"/>
    <property type="evidence" value="ECO:0007669"/>
    <property type="project" value="UniProtKB-UniRule"/>
</dbReference>
<evidence type="ECO:0000256" key="6">
    <source>
        <dbReference type="ARBA" id="ARBA00023027"/>
    </source>
</evidence>
<keyword evidence="2 8" id="KW-0874">Quinone</keyword>
<keyword evidence="8" id="KW-0793">Thylakoid</keyword>
<comment type="subcellular location">
    <subcellularLocation>
        <location evidence="8">Cellular thylakoid membrane</location>
        <topology evidence="8">Peripheral membrane protein</topology>
        <orientation evidence="8">Cytoplasmic side</orientation>
    </subcellularLocation>
</comment>
<dbReference type="InterPro" id="IPR020874">
    <property type="entry name" value="NAD(P)H-quinone_OxRdtase_su_N"/>
</dbReference>
<dbReference type="AlphaFoldDB" id="A0A7S6RFH1"/>
<keyword evidence="3 8" id="KW-0521">NADP</keyword>
<proteinExistence type="inferred from homology"/>
<reference evidence="10" key="1">
    <citation type="submission" date="2020-10" db="EMBL/GenBank/DDBJ databases">
        <title>Genome-based taxonomic classification of the species Anabaenopsis elenkinii.</title>
        <authorList>
            <person name="Delbaje E."/>
            <person name="Andreote A.P.D."/>
            <person name="Pellegrinetti T.A."/>
            <person name="Cruz R.B."/>
            <person name="Branco L.H.Z."/>
            <person name="Fiore M.F."/>
        </authorList>
    </citation>
    <scope>NUCLEOTIDE SEQUENCE [LARGE SCALE GENOMIC DNA]</scope>
    <source>
        <strain evidence="10">CCIBt3563</strain>
    </source>
</reference>
<dbReference type="PANTHER" id="PTHR35515:SF1">
    <property type="entry name" value="NAD(P)H-QUINONE OXIDOREDUCTASE SUBUNIT N, CHLOROPLASTIC"/>
    <property type="match status" value="1"/>
</dbReference>
<sequence length="162" mass="17743">MALITTGNALIRDLEKFGSLGVYVPLEGGFEGRYRRRLRAAGYVDLHITARGLGDVAAYLTGVHGVRPPHLGKKSTSTGAAVGYVYYIPPIVTYNLEQLPPKSKGLVLWIIEGNILADQEVEFLATLPSLEPRVKVVVERGGARAFRWQPLKDTYSASYQAV</sequence>
<dbReference type="EMBL" id="CP063311">
    <property type="protein sequence ID" value="QOV23929.1"/>
    <property type="molecule type" value="Genomic_DNA"/>
</dbReference>
<comment type="subunit">
    <text evidence="8">NDH-1 can be composed of about 15 different subunits; different subcomplexes with different compositions have been identified which probably have different functions.</text>
</comment>
<dbReference type="GO" id="GO:0031676">
    <property type="term" value="C:plasma membrane-derived thylakoid membrane"/>
    <property type="evidence" value="ECO:0007669"/>
    <property type="project" value="UniProtKB-SubCell"/>
</dbReference>
<accession>A0A7S6RFH1</accession>
<keyword evidence="4 8" id="KW-0618">Plastoquinone</keyword>
<gene>
    <name evidence="8" type="primary">ndhN</name>
    <name evidence="9" type="ORF">IM676_06510</name>
</gene>
<evidence type="ECO:0000256" key="8">
    <source>
        <dbReference type="HAMAP-Rule" id="MF_01353"/>
    </source>
</evidence>
<dbReference type="Pfam" id="PF11909">
    <property type="entry name" value="NdhN"/>
    <property type="match status" value="1"/>
</dbReference>
<organism evidence="9 10">
    <name type="scientific">Anabaenopsis elenkinii CCIBt3563</name>
    <dbReference type="NCBI Taxonomy" id="2779889"/>
    <lineage>
        <taxon>Bacteria</taxon>
        <taxon>Bacillati</taxon>
        <taxon>Cyanobacteriota</taxon>
        <taxon>Cyanophyceae</taxon>
        <taxon>Nostocales</taxon>
        <taxon>Nodulariaceae</taxon>
        <taxon>Anabaenopsis</taxon>
    </lineage>
</organism>
<dbReference type="PANTHER" id="PTHR35515">
    <property type="entry name" value="NAD(P)H-QUINONE OXIDOREDUCTASE SUBUNIT N, CHLOROPLASTIC"/>
    <property type="match status" value="1"/>
</dbReference>
<evidence type="ECO:0000313" key="10">
    <source>
        <dbReference type="Proteomes" id="UP000593846"/>
    </source>
</evidence>
<evidence type="ECO:0000313" key="9">
    <source>
        <dbReference type="EMBL" id="QOV23929.1"/>
    </source>
</evidence>
<comment type="catalytic activity">
    <reaction evidence="8">
        <text>a plastoquinone + NADPH + (n+1) H(+)(in) = a plastoquinol + NADP(+) + n H(+)(out)</text>
        <dbReference type="Rhea" id="RHEA:42612"/>
        <dbReference type="Rhea" id="RHEA-COMP:9561"/>
        <dbReference type="Rhea" id="RHEA-COMP:9562"/>
        <dbReference type="ChEBI" id="CHEBI:15378"/>
        <dbReference type="ChEBI" id="CHEBI:17757"/>
        <dbReference type="ChEBI" id="CHEBI:57783"/>
        <dbReference type="ChEBI" id="CHEBI:58349"/>
        <dbReference type="ChEBI" id="CHEBI:62192"/>
    </reaction>
</comment>
<comment type="similarity">
    <text evidence="8">Belongs to the complex I NdhN subunit family.</text>
</comment>
<dbReference type="KEGG" id="aee:IM676_06510"/>
<evidence type="ECO:0000256" key="4">
    <source>
        <dbReference type="ARBA" id="ARBA00022957"/>
    </source>
</evidence>
<evidence type="ECO:0000256" key="3">
    <source>
        <dbReference type="ARBA" id="ARBA00022857"/>
    </source>
</evidence>
<keyword evidence="6 8" id="KW-0520">NAD</keyword>
<dbReference type="GO" id="GO:0048038">
    <property type="term" value="F:quinone binding"/>
    <property type="evidence" value="ECO:0007669"/>
    <property type="project" value="UniProtKB-KW"/>
</dbReference>
<keyword evidence="1 8" id="KW-0813">Transport</keyword>
<name>A0A7S6RFH1_9CYAN</name>
<evidence type="ECO:0000256" key="5">
    <source>
        <dbReference type="ARBA" id="ARBA00022967"/>
    </source>
</evidence>
<evidence type="ECO:0000256" key="2">
    <source>
        <dbReference type="ARBA" id="ARBA00022719"/>
    </source>
</evidence>
<evidence type="ECO:0000256" key="7">
    <source>
        <dbReference type="ARBA" id="ARBA00023136"/>
    </source>
</evidence>